<dbReference type="EMBL" id="JAUJFL010000011">
    <property type="protein sequence ID" value="KAK2596299.1"/>
    <property type="molecule type" value="Genomic_DNA"/>
</dbReference>
<feature type="chain" id="PRO_5042088363" description="2-dehydropantoate 2-reductase" evidence="5">
    <location>
        <begin position="22"/>
        <end position="335"/>
    </location>
</feature>
<evidence type="ECO:0000256" key="3">
    <source>
        <dbReference type="ARBA" id="ARBA00023002"/>
    </source>
</evidence>
<evidence type="ECO:0000313" key="8">
    <source>
        <dbReference type="EMBL" id="KAK2596299.1"/>
    </source>
</evidence>
<evidence type="ECO:0000256" key="4">
    <source>
        <dbReference type="RuleBase" id="RU362068"/>
    </source>
</evidence>
<evidence type="ECO:0000256" key="2">
    <source>
        <dbReference type="ARBA" id="ARBA00022857"/>
    </source>
</evidence>
<dbReference type="EC" id="1.1.1.169" evidence="4"/>
<feature type="signal peptide" evidence="5">
    <location>
        <begin position="1"/>
        <end position="21"/>
    </location>
</feature>
<dbReference type="InterPro" id="IPR051402">
    <property type="entry name" value="KPR-Related"/>
</dbReference>
<dbReference type="GO" id="GO:0005737">
    <property type="term" value="C:cytoplasm"/>
    <property type="evidence" value="ECO:0007669"/>
    <property type="project" value="TreeGrafter"/>
</dbReference>
<evidence type="ECO:0000259" key="7">
    <source>
        <dbReference type="Pfam" id="PF08546"/>
    </source>
</evidence>
<feature type="domain" description="Ketopantoate reductase C-terminal" evidence="7">
    <location>
        <begin position="200"/>
        <end position="326"/>
    </location>
</feature>
<keyword evidence="2 4" id="KW-0521">NADP</keyword>
<dbReference type="PANTHER" id="PTHR21708">
    <property type="entry name" value="PROBABLE 2-DEHYDROPANTOATE 2-REDUCTASE"/>
    <property type="match status" value="1"/>
</dbReference>
<name>A0AAD9VWH9_PHOAM</name>
<dbReference type="InterPro" id="IPR013332">
    <property type="entry name" value="KPR_N"/>
</dbReference>
<accession>A0AAD9VWH9</accession>
<dbReference type="Proteomes" id="UP001265746">
    <property type="component" value="Unassembled WGS sequence"/>
</dbReference>
<evidence type="ECO:0000256" key="1">
    <source>
        <dbReference type="ARBA" id="ARBA00007870"/>
    </source>
</evidence>
<sequence>MCLKMTRIMIFGAGSVGTVYAFLLQKAGADVTCVCRSTYETAKLNGFTVQSTIFGTHTFRPTIVKSAQEAVGVQINSSPFDFILVCTKAISSKSTTQSPPSLIHPAVQRGHTSIVVIQNGIGVEQIYHEAFPDNTIISGVTYLPVTQTNPGIYSHTETQVLHIGVYPACSTTPLDHENIKSFSNLIEAAGADVAIHEEVQIERWKKLVANATWNPICALSRCRDLEFLQASPDLAQEFIVESMREVVSVAAASGYGNHVTEDTISAQLARSKARKWPGVEPSMLADIVAGRPMEVEGIVGEVVKEAKDRGVNVPRLETLYLLLKGYDWALAKSRQ</sequence>
<dbReference type="Pfam" id="PF08546">
    <property type="entry name" value="ApbA_C"/>
    <property type="match status" value="1"/>
</dbReference>
<evidence type="ECO:0000256" key="5">
    <source>
        <dbReference type="SAM" id="SignalP"/>
    </source>
</evidence>
<feature type="domain" description="Ketopantoate reductase N-terminal" evidence="6">
    <location>
        <begin position="8"/>
        <end position="166"/>
    </location>
</feature>
<dbReference type="InterPro" id="IPR013752">
    <property type="entry name" value="KPA_reductase"/>
</dbReference>
<dbReference type="GO" id="GO:0008677">
    <property type="term" value="F:2-dehydropantoate 2-reductase activity"/>
    <property type="evidence" value="ECO:0007669"/>
    <property type="project" value="UniProtKB-EC"/>
</dbReference>
<dbReference type="NCBIfam" id="TIGR00745">
    <property type="entry name" value="apbA_panE"/>
    <property type="match status" value="1"/>
</dbReference>
<dbReference type="AlphaFoldDB" id="A0AAD9VWH9"/>
<dbReference type="InterPro" id="IPR003710">
    <property type="entry name" value="ApbA"/>
</dbReference>
<reference evidence="8" key="1">
    <citation type="submission" date="2023-06" db="EMBL/GenBank/DDBJ databases">
        <authorList>
            <person name="Noh H."/>
        </authorList>
    </citation>
    <scope>NUCLEOTIDE SEQUENCE</scope>
    <source>
        <strain evidence="8">DUCC20226</strain>
    </source>
</reference>
<evidence type="ECO:0000313" key="9">
    <source>
        <dbReference type="Proteomes" id="UP001265746"/>
    </source>
</evidence>
<dbReference type="Gene3D" id="3.40.50.720">
    <property type="entry name" value="NAD(P)-binding Rossmann-like Domain"/>
    <property type="match status" value="1"/>
</dbReference>
<organism evidence="8 9">
    <name type="scientific">Phomopsis amygdali</name>
    <name type="common">Fusicoccum amygdali</name>
    <dbReference type="NCBI Taxonomy" id="1214568"/>
    <lineage>
        <taxon>Eukaryota</taxon>
        <taxon>Fungi</taxon>
        <taxon>Dikarya</taxon>
        <taxon>Ascomycota</taxon>
        <taxon>Pezizomycotina</taxon>
        <taxon>Sordariomycetes</taxon>
        <taxon>Sordariomycetidae</taxon>
        <taxon>Diaporthales</taxon>
        <taxon>Diaporthaceae</taxon>
        <taxon>Diaporthe</taxon>
    </lineage>
</organism>
<dbReference type="FunFam" id="1.10.1040.10:FF:000017">
    <property type="entry name" value="2-dehydropantoate 2-reductase"/>
    <property type="match status" value="1"/>
</dbReference>
<proteinExistence type="inferred from homology"/>
<comment type="catalytic activity">
    <reaction evidence="4">
        <text>(R)-pantoate + NADP(+) = 2-dehydropantoate + NADPH + H(+)</text>
        <dbReference type="Rhea" id="RHEA:16233"/>
        <dbReference type="ChEBI" id="CHEBI:11561"/>
        <dbReference type="ChEBI" id="CHEBI:15378"/>
        <dbReference type="ChEBI" id="CHEBI:15980"/>
        <dbReference type="ChEBI" id="CHEBI:57783"/>
        <dbReference type="ChEBI" id="CHEBI:58349"/>
        <dbReference type="EC" id="1.1.1.169"/>
    </reaction>
</comment>
<dbReference type="Gene3D" id="1.10.1040.10">
    <property type="entry name" value="N-(1-d-carboxylethyl)-l-norvaline Dehydrogenase, domain 2"/>
    <property type="match status" value="1"/>
</dbReference>
<gene>
    <name evidence="8" type="ORF">N8I77_013195</name>
</gene>
<keyword evidence="9" id="KW-1185">Reference proteome</keyword>
<dbReference type="InterPro" id="IPR013328">
    <property type="entry name" value="6PGD_dom2"/>
</dbReference>
<keyword evidence="3 4" id="KW-0560">Oxidoreductase</keyword>
<evidence type="ECO:0000259" key="6">
    <source>
        <dbReference type="Pfam" id="PF02558"/>
    </source>
</evidence>
<dbReference type="PANTHER" id="PTHR21708:SF30">
    <property type="entry name" value="2-DEHYDROPANTOATE 2-REDUCTASE-RELATED"/>
    <property type="match status" value="1"/>
</dbReference>
<dbReference type="Pfam" id="PF02558">
    <property type="entry name" value="ApbA"/>
    <property type="match status" value="1"/>
</dbReference>
<dbReference type="InterPro" id="IPR008927">
    <property type="entry name" value="6-PGluconate_DH-like_C_sf"/>
</dbReference>
<protein>
    <recommendedName>
        <fullName evidence="4">2-dehydropantoate 2-reductase</fullName>
        <ecNumber evidence="4">1.1.1.169</ecNumber>
    </recommendedName>
    <alternativeName>
        <fullName evidence="4">Ketopantoate reductase</fullName>
    </alternativeName>
</protein>
<dbReference type="SUPFAM" id="SSF48179">
    <property type="entry name" value="6-phosphogluconate dehydrogenase C-terminal domain-like"/>
    <property type="match status" value="1"/>
</dbReference>
<dbReference type="InterPro" id="IPR036291">
    <property type="entry name" value="NAD(P)-bd_dom_sf"/>
</dbReference>
<comment type="function">
    <text evidence="4">Catalyzes the NADPH-dependent reduction of ketopantoate into pantoic acid.</text>
</comment>
<comment type="similarity">
    <text evidence="1 4">Belongs to the ketopantoate reductase family.</text>
</comment>
<keyword evidence="5" id="KW-0732">Signal</keyword>
<dbReference type="GO" id="GO:0015940">
    <property type="term" value="P:pantothenate biosynthetic process"/>
    <property type="evidence" value="ECO:0007669"/>
    <property type="project" value="InterPro"/>
</dbReference>
<comment type="caution">
    <text evidence="8">The sequence shown here is derived from an EMBL/GenBank/DDBJ whole genome shotgun (WGS) entry which is preliminary data.</text>
</comment>
<dbReference type="SUPFAM" id="SSF51735">
    <property type="entry name" value="NAD(P)-binding Rossmann-fold domains"/>
    <property type="match status" value="1"/>
</dbReference>